<reference evidence="5" key="2">
    <citation type="journal article" date="2019" name="Int. J. Syst. Evol. Microbiol.">
        <title>The Global Catalogue of Microorganisms (GCM) 10K type strain sequencing project: providing services to taxonomists for standard genome sequencing and annotation.</title>
        <authorList>
            <consortium name="The Broad Institute Genomics Platform"/>
            <consortium name="The Broad Institute Genome Sequencing Center for Infectious Disease"/>
            <person name="Wu L."/>
            <person name="Ma J."/>
        </authorList>
    </citation>
    <scope>NUCLEOTIDE SEQUENCE [LARGE SCALE GENOMIC DNA]</scope>
    <source>
        <strain evidence="5">JCM 17810</strain>
    </source>
</reference>
<comment type="caution">
    <text evidence="3">The sequence shown here is derived from an EMBL/GenBank/DDBJ whole genome shotgun (WGS) entry which is preliminary data.</text>
</comment>
<dbReference type="EMBL" id="BAABGN010000002">
    <property type="protein sequence ID" value="GAA4416895.1"/>
    <property type="molecule type" value="Genomic_DNA"/>
</dbReference>
<reference evidence="3" key="3">
    <citation type="submission" date="2023-12" db="EMBL/GenBank/DDBJ databases">
        <authorList>
            <person name="Sun Q."/>
            <person name="Inoue M."/>
        </authorList>
    </citation>
    <scope>NUCLEOTIDE SEQUENCE</scope>
    <source>
        <strain evidence="3">JCM 17810</strain>
    </source>
</reference>
<dbReference type="RefSeq" id="WP_345214889.1">
    <property type="nucleotide sequence ID" value="NZ_BAABGN010000002.1"/>
</dbReference>
<evidence type="ECO:0000313" key="5">
    <source>
        <dbReference type="Proteomes" id="UP001500622"/>
    </source>
</evidence>
<keyword evidence="5" id="KW-1185">Reference proteome</keyword>
<feature type="signal peptide" evidence="1">
    <location>
        <begin position="1"/>
        <end position="28"/>
    </location>
</feature>
<organism evidence="3 5">
    <name type="scientific">Georgenia halophila</name>
    <dbReference type="NCBI Taxonomy" id="620889"/>
    <lineage>
        <taxon>Bacteria</taxon>
        <taxon>Bacillati</taxon>
        <taxon>Actinomycetota</taxon>
        <taxon>Actinomycetes</taxon>
        <taxon>Micrococcales</taxon>
        <taxon>Bogoriellaceae</taxon>
        <taxon>Georgenia</taxon>
    </lineage>
</organism>
<keyword evidence="3" id="KW-0449">Lipoprotein</keyword>
<sequence length="571" mass="59637">MIAGHGTRTRRRRAAVATTLAAMLLALAGCANLPRSGPVTASDPNVPAPQGIGFLASGPQAGSTPEEIVDGFLSASVAGINDEFLVAREFLAGPAAETWQPLEQVRIYADAPAPQIERTDDGGVQVSVMAEASLDGAGRYTEAAEGAMIETGFTLARNTQGEWRIVELEDGVLLPVANFQSVYTQSVLYFLTPDHEALVPEVRWFPQQNVATSLVSALLEGPSPWLAPGVTTMVPVGTRLVVESVLLTEGVAHVDLSVDSLAAEGMERALLYTQIQATLSGVPNVQEVEITAAGTPFELNAPPPRLPAYPYTSTPLTAVSDGELVQVADGEASPRVRSELLAGMDVRDPAVGYESPVATTVFLDGTDRLVSASGNNAPPILLTEGTQLVPPSVDRQGWVWTTPAASDGTLRAVRSNGQLVEVGASWLADGKIRALRVSRDGARIAVIWESAGSTVLDVAAIVRAADGTPRELGEPRRIGDVLTDATDMAWVEEGTLAVLGTSSVAPDPTVHLVPIGGPTTYLPPVEGATDVTAGRGARSLVVTTDAGRLFERNGSAWRATLSGLSDPAFPG</sequence>
<dbReference type="Pfam" id="PF10647">
    <property type="entry name" value="Gmad1"/>
    <property type="match status" value="1"/>
</dbReference>
<evidence type="ECO:0000313" key="4">
    <source>
        <dbReference type="EMBL" id="GAA4420458.1"/>
    </source>
</evidence>
<feature type="domain" description="GerMN" evidence="2">
    <location>
        <begin position="211"/>
        <end position="301"/>
    </location>
</feature>
<reference evidence="3" key="1">
    <citation type="journal article" date="2014" name="Int. J. Syst. Evol. Microbiol.">
        <title>Complete genome of a new Firmicutes species belonging to the dominant human colonic microbiota ('Ruminococcus bicirculans') reveals two chromosomes and a selective capacity to utilize plant glucans.</title>
        <authorList>
            <consortium name="NISC Comparative Sequencing Program"/>
            <person name="Wegmann U."/>
            <person name="Louis P."/>
            <person name="Goesmann A."/>
            <person name="Henrissat B."/>
            <person name="Duncan S.H."/>
            <person name="Flint H.J."/>
        </authorList>
    </citation>
    <scope>NUCLEOTIDE SEQUENCE</scope>
    <source>
        <strain evidence="3">JCM 17810</strain>
    </source>
</reference>
<gene>
    <name evidence="3" type="primary">lpqB_1</name>
    <name evidence="4" type="synonym">lpqB_2</name>
    <name evidence="3" type="ORF">GCM10023169_04760</name>
    <name evidence="4" type="ORF">GCM10023169_12370</name>
</gene>
<proteinExistence type="predicted"/>
<keyword evidence="1" id="KW-0732">Signal</keyword>
<dbReference type="Pfam" id="PF10646">
    <property type="entry name" value="Germane"/>
    <property type="match status" value="1"/>
</dbReference>
<feature type="chain" id="PRO_5045029838" evidence="1">
    <location>
        <begin position="29"/>
        <end position="571"/>
    </location>
</feature>
<dbReference type="InterPro" id="IPR059026">
    <property type="entry name" value="LpqB_N"/>
</dbReference>
<protein>
    <submittedName>
        <fullName evidence="3">MtrAB system accessory lipoprotein LpqB</fullName>
    </submittedName>
</protein>
<evidence type="ECO:0000256" key="1">
    <source>
        <dbReference type="SAM" id="SignalP"/>
    </source>
</evidence>
<dbReference type="InterPro" id="IPR018910">
    <property type="entry name" value="LpqB_C"/>
</dbReference>
<dbReference type="SMART" id="SM00909">
    <property type="entry name" value="Germane"/>
    <property type="match status" value="1"/>
</dbReference>
<dbReference type="Pfam" id="PF25976">
    <property type="entry name" value="LpqB_N"/>
    <property type="match status" value="1"/>
</dbReference>
<evidence type="ECO:0000313" key="3">
    <source>
        <dbReference type="EMBL" id="GAA4416895.1"/>
    </source>
</evidence>
<dbReference type="EMBL" id="BAABGN010000004">
    <property type="protein sequence ID" value="GAA4420458.1"/>
    <property type="molecule type" value="Genomic_DNA"/>
</dbReference>
<evidence type="ECO:0000259" key="2">
    <source>
        <dbReference type="SMART" id="SM00909"/>
    </source>
</evidence>
<accession>A0ABP8KW61</accession>
<name>A0ABP8KW61_9MICO</name>
<dbReference type="Proteomes" id="UP001500622">
    <property type="component" value="Unassembled WGS sequence"/>
</dbReference>
<dbReference type="InterPro" id="IPR019606">
    <property type="entry name" value="GerMN"/>
</dbReference>